<sequence>MFRLQNQANGKEQEYANRAALLIGLEGEENRCLQLNMSATFYLFHIDKQGAVIESMELTIPSSEDTSIKELLGQFGLKKDDKKGFSARFAKKTTTKESQSLAKQENQVSEVTSHQRGSLFKGILWTVPMFLSLTSLILALQKPAELPSASHQEMSKKQVTVIDHGPDVFARYFIGSYFSGSDTREKFLSEDLSIDDIAVDKATPTSVLLESQRTNGDTSTLTYVITIRDEKEKLSSKRLELTVKKSKNATYGYLIHKTPRLNSYP</sequence>
<protein>
    <submittedName>
        <fullName evidence="1">Uncharacterized protein</fullName>
    </submittedName>
</protein>
<reference evidence="1 2" key="1">
    <citation type="submission" date="2017-07" db="EMBL/GenBank/DDBJ databases">
        <title>Streptococcus pluranimalium as cause of bovine abortion.</title>
        <authorList>
            <person name="Rodriguez Campos S."/>
            <person name="Gobeli Brawand S."/>
            <person name="Brodard I."/>
            <person name="Rychener L."/>
            <person name="Perreten V."/>
        </authorList>
    </citation>
    <scope>NUCLEOTIDE SEQUENCE [LARGE SCALE GENOMIC DNA]</scope>
    <source>
        <strain evidence="1 2">14A0014</strain>
    </source>
</reference>
<dbReference type="Gene3D" id="3.10.450.540">
    <property type="match status" value="1"/>
</dbReference>
<dbReference type="EMBL" id="CP022601">
    <property type="protein sequence ID" value="AXJ12836.1"/>
    <property type="molecule type" value="Genomic_DNA"/>
</dbReference>
<name>A0A345VJD4_9STRE</name>
<accession>A0A345VJD4</accession>
<gene>
    <name evidence="1" type="ORF">Sp14A_09150</name>
</gene>
<dbReference type="RefSeq" id="WP_115130067.1">
    <property type="nucleotide sequence ID" value="NZ_CP022601.1"/>
</dbReference>
<proteinExistence type="predicted"/>
<evidence type="ECO:0000313" key="1">
    <source>
        <dbReference type="EMBL" id="AXJ12836.1"/>
    </source>
</evidence>
<dbReference type="AlphaFoldDB" id="A0A345VJD4"/>
<dbReference type="CDD" id="cd16427">
    <property type="entry name" value="TraM-like"/>
    <property type="match status" value="1"/>
</dbReference>
<dbReference type="Proteomes" id="UP000255411">
    <property type="component" value="Chromosome"/>
</dbReference>
<organism evidence="1 2">
    <name type="scientific">Streptococcus pluranimalium</name>
    <dbReference type="NCBI Taxonomy" id="82348"/>
    <lineage>
        <taxon>Bacteria</taxon>
        <taxon>Bacillati</taxon>
        <taxon>Bacillota</taxon>
        <taxon>Bacilli</taxon>
        <taxon>Lactobacillales</taxon>
        <taxon>Streptococcaceae</taxon>
        <taxon>Streptococcus</taxon>
    </lineage>
</organism>
<evidence type="ECO:0000313" key="2">
    <source>
        <dbReference type="Proteomes" id="UP000255411"/>
    </source>
</evidence>